<feature type="domain" description="ACT" evidence="2">
    <location>
        <begin position="667"/>
        <end position="741"/>
    </location>
</feature>
<sequence>MLHILNQAILFRHTENSSESNIYDQLKLIKEKRFLNILDKIHQHLTKKDYDLVIKAFLFAYKAHYHKKRDSGEPYISHPIAVAEICANWKLDSEAISAALLHDVIEDEGISKKELEEKFGSEVAKLVDGLSKIDRLEFETKIEQQVASLRKMLLATAKDIRVILIKLADRLHNMRTLNALNSQKRKRISRETIDIYAPIANRLGLNIIFKELQNLCFISIYPNRYKIINRAINSSKENKRELIDRINKDISNALFLSRIKTTIKYDNEKTTFGIYSKMLEQKKIFSEIINIYNVTLIVKKTSECYLALGAIHQLYKPIPGKFKDYISIPKFNGYQSLHTTLIGPYGTTIKFRICTIEMNNIAENGVANRWITYKNNKKESLISSQKRFQSLLDINNKTVNYIDFLEYIKTDLFPDDVYVLTPKGKIISLPKGAITIDFAYAISTEIGNKAISAKIHGEYISLYTKLNSGDKIEIITDNNSSPNIQWIKHVKSGKALSEIRHYLHTIKFKDSIKFGEKLLNRFLQKCGVGIPDKNSKIWEKIIINNNNKSLNELLADIGLGKKTPNIVAQQILSDNEIISSTALAINDIMLIQNSNIIISGKEGTSVNLASCCNPLPGDIIIAGIRPGQGIIVHTFNCKKAITQRNNANEKWINASWDTKTSDHLKANISVIINNDIGILNKLVSEITKAKSNIIQVNMYNDSESTASLQMTLQVKSRDHLAKIIKSIRCIPKVKKIIIREKNQNNYINSYKN</sequence>
<gene>
    <name evidence="5" type="ORF">CDSE_0523</name>
</gene>
<dbReference type="STRING" id="1208919.CDSE_0523"/>
<dbReference type="OrthoDB" id="9805041at2"/>
<dbReference type="FunFam" id="1.10.3210.10:FF:000001">
    <property type="entry name" value="GTP pyrophosphokinase RelA"/>
    <property type="match status" value="1"/>
</dbReference>
<name>M1LU67_9PROT</name>
<dbReference type="InterPro" id="IPR004811">
    <property type="entry name" value="RelA/Spo_fam"/>
</dbReference>
<dbReference type="PANTHER" id="PTHR21262">
    <property type="entry name" value="GUANOSINE-3',5'-BIS DIPHOSPHATE 3'-PYROPHOSPHOHYDROLASE"/>
    <property type="match status" value="1"/>
</dbReference>
<evidence type="ECO:0000256" key="1">
    <source>
        <dbReference type="RuleBase" id="RU003847"/>
    </source>
</evidence>
<dbReference type="Pfam" id="PF02824">
    <property type="entry name" value="TGS"/>
    <property type="match status" value="1"/>
</dbReference>
<dbReference type="Gene3D" id="3.30.70.260">
    <property type="match status" value="1"/>
</dbReference>
<proteinExistence type="inferred from homology"/>
<dbReference type="GO" id="GO:0015969">
    <property type="term" value="P:guanosine tetraphosphate metabolic process"/>
    <property type="evidence" value="ECO:0007669"/>
    <property type="project" value="InterPro"/>
</dbReference>
<dbReference type="InterPro" id="IPR004095">
    <property type="entry name" value="TGS"/>
</dbReference>
<protein>
    <submittedName>
        <fullName evidence="5">Guanosine-3',5'-bis(Diphosphate) 3'-pyrophosphohydrolase</fullName>
    </submittedName>
</protein>
<keyword evidence="6" id="KW-1185">Reference proteome</keyword>
<dbReference type="GO" id="GO:0005886">
    <property type="term" value="C:plasma membrane"/>
    <property type="evidence" value="ECO:0007669"/>
    <property type="project" value="TreeGrafter"/>
</dbReference>
<evidence type="ECO:0000313" key="6">
    <source>
        <dbReference type="Proteomes" id="UP000011547"/>
    </source>
</evidence>
<evidence type="ECO:0000259" key="4">
    <source>
        <dbReference type="PROSITE" id="PS51880"/>
    </source>
</evidence>
<dbReference type="InterPro" id="IPR043519">
    <property type="entry name" value="NT_sf"/>
</dbReference>
<dbReference type="Gene3D" id="1.10.3210.10">
    <property type="entry name" value="Hypothetical protein af1432"/>
    <property type="match status" value="1"/>
</dbReference>
<dbReference type="FunFam" id="3.10.20.30:FF:000002">
    <property type="entry name" value="GTP pyrophosphokinase (RelA/SpoT)"/>
    <property type="match status" value="1"/>
</dbReference>
<dbReference type="CDD" id="cd05399">
    <property type="entry name" value="NT_Rel-Spo_like"/>
    <property type="match status" value="1"/>
</dbReference>
<dbReference type="SMART" id="SM00471">
    <property type="entry name" value="HDc"/>
    <property type="match status" value="1"/>
</dbReference>
<comment type="function">
    <text evidence="1">In eubacteria ppGpp (guanosine 3'-diphosphate 5'-diphosphate) is a mediator of the stringent response that coordinates a variety of cellular activities in response to changes in nutritional abundance.</text>
</comment>
<feature type="domain" description="TGS" evidence="4">
    <location>
        <begin position="413"/>
        <end position="476"/>
    </location>
</feature>
<dbReference type="PROSITE" id="PS51671">
    <property type="entry name" value="ACT"/>
    <property type="match status" value="1"/>
</dbReference>
<keyword evidence="5" id="KW-0378">Hydrolase</keyword>
<dbReference type="InterPro" id="IPR006674">
    <property type="entry name" value="HD_domain"/>
</dbReference>
<dbReference type="PROSITE" id="PS51831">
    <property type="entry name" value="HD"/>
    <property type="match status" value="1"/>
</dbReference>
<dbReference type="RefSeq" id="WP_015396245.1">
    <property type="nucleotide sequence ID" value="NC_020294.1"/>
</dbReference>
<dbReference type="HOGENOM" id="CLU_012300_3_0_4"/>
<dbReference type="InterPro" id="IPR012676">
    <property type="entry name" value="TGS-like"/>
</dbReference>
<dbReference type="Proteomes" id="UP000011547">
    <property type="component" value="Chromosome"/>
</dbReference>
<dbReference type="GO" id="GO:0008893">
    <property type="term" value="F:guanosine-3',5'-bis(diphosphate) 3'-diphosphatase activity"/>
    <property type="evidence" value="ECO:0007669"/>
    <property type="project" value="TreeGrafter"/>
</dbReference>
<dbReference type="GO" id="GO:0042594">
    <property type="term" value="P:response to starvation"/>
    <property type="evidence" value="ECO:0007669"/>
    <property type="project" value="TreeGrafter"/>
</dbReference>
<dbReference type="SUPFAM" id="SSF81271">
    <property type="entry name" value="TGS-like"/>
    <property type="match status" value="1"/>
</dbReference>
<accession>M1LU67</accession>
<comment type="similarity">
    <text evidence="1">Belongs to the relA/spoT family.</text>
</comment>
<dbReference type="SUPFAM" id="SSF109604">
    <property type="entry name" value="HD-domain/PDEase-like"/>
    <property type="match status" value="1"/>
</dbReference>
<dbReference type="Pfam" id="PF13328">
    <property type="entry name" value="HD_4"/>
    <property type="match status" value="1"/>
</dbReference>
<dbReference type="GO" id="GO:0008728">
    <property type="term" value="F:GTP diphosphokinase activity"/>
    <property type="evidence" value="ECO:0007669"/>
    <property type="project" value="TreeGrafter"/>
</dbReference>
<dbReference type="InterPro" id="IPR033655">
    <property type="entry name" value="TGS_RelA/SpoT"/>
</dbReference>
<dbReference type="NCBIfam" id="TIGR00691">
    <property type="entry name" value="spoT_relA"/>
    <property type="match status" value="1"/>
</dbReference>
<dbReference type="SUPFAM" id="SSF55021">
    <property type="entry name" value="ACT-like"/>
    <property type="match status" value="1"/>
</dbReference>
<evidence type="ECO:0000259" key="2">
    <source>
        <dbReference type="PROSITE" id="PS51671"/>
    </source>
</evidence>
<dbReference type="SMART" id="SM00954">
    <property type="entry name" value="RelA_SpoT"/>
    <property type="match status" value="1"/>
</dbReference>
<feature type="domain" description="HD" evidence="3">
    <location>
        <begin position="75"/>
        <end position="174"/>
    </location>
</feature>
<dbReference type="CDD" id="cd01668">
    <property type="entry name" value="TGS_RSH"/>
    <property type="match status" value="1"/>
</dbReference>
<dbReference type="PANTHER" id="PTHR21262:SF36">
    <property type="entry name" value="BIFUNCTIONAL (P)PPGPP SYNTHASE_HYDROLASE SPOT"/>
    <property type="match status" value="1"/>
</dbReference>
<dbReference type="Pfam" id="PF04607">
    <property type="entry name" value="RelA_SpoT"/>
    <property type="match status" value="1"/>
</dbReference>
<dbReference type="InterPro" id="IPR007685">
    <property type="entry name" value="RelA_SpoT"/>
</dbReference>
<dbReference type="InterPro" id="IPR012675">
    <property type="entry name" value="Beta-grasp_dom_sf"/>
</dbReference>
<dbReference type="PATRIC" id="fig|1208919.3.peg.272"/>
<dbReference type="eggNOG" id="COG0317">
    <property type="taxonomic scope" value="Bacteria"/>
</dbReference>
<dbReference type="Gene3D" id="3.30.460.10">
    <property type="entry name" value="Beta Polymerase, domain 2"/>
    <property type="match status" value="1"/>
</dbReference>
<dbReference type="KEGG" id="kde:CDSE_0523"/>
<reference evidence="5 6" key="1">
    <citation type="journal article" date="2013" name="Genome Biol. Evol.">
        <title>Genome evolution and phylogenomic analysis of candidatus kinetoplastibacterium, the betaproteobacterial endosymbionts of strigomonas and angomonas.</title>
        <authorList>
            <person name="Alves J.M."/>
            <person name="Serrano M.G."/>
            <person name="Maia da Silva F."/>
            <person name="Voegtly L.J."/>
            <person name="Matveyev A.V."/>
            <person name="Teixeira M.M."/>
            <person name="Camargo E.P."/>
            <person name="Buck G.A."/>
        </authorList>
    </citation>
    <scope>NUCLEOTIDE SEQUENCE [LARGE SCALE GENOMIC DNA]</scope>
    <source>
        <strain evidence="5 6">TCC079E</strain>
    </source>
</reference>
<dbReference type="InterPro" id="IPR045865">
    <property type="entry name" value="ACT-like_dom_sf"/>
</dbReference>
<dbReference type="EMBL" id="CP003803">
    <property type="protein sequence ID" value="AGF46834.1"/>
    <property type="molecule type" value="Genomic_DNA"/>
</dbReference>
<dbReference type="InterPro" id="IPR002912">
    <property type="entry name" value="ACT_dom"/>
</dbReference>
<organism evidence="5 6">
    <name type="scientific">Candidatus Kinetoplastidibacterium desouzai TCC079E</name>
    <dbReference type="NCBI Taxonomy" id="1208919"/>
    <lineage>
        <taxon>Bacteria</taxon>
        <taxon>Pseudomonadati</taxon>
        <taxon>Pseudomonadota</taxon>
        <taxon>Betaproteobacteria</taxon>
        <taxon>Candidatus Kinetoplastidibacterium</taxon>
    </lineage>
</organism>
<dbReference type="CDD" id="cd04876">
    <property type="entry name" value="ACT_RelA-SpoT"/>
    <property type="match status" value="1"/>
</dbReference>
<dbReference type="Gene3D" id="3.10.20.30">
    <property type="match status" value="1"/>
</dbReference>
<dbReference type="SUPFAM" id="SSF81301">
    <property type="entry name" value="Nucleotidyltransferase"/>
    <property type="match status" value="1"/>
</dbReference>
<dbReference type="Pfam" id="PF13291">
    <property type="entry name" value="ACT_4"/>
    <property type="match status" value="1"/>
</dbReference>
<evidence type="ECO:0000313" key="5">
    <source>
        <dbReference type="EMBL" id="AGF46834.1"/>
    </source>
</evidence>
<dbReference type="PROSITE" id="PS51880">
    <property type="entry name" value="TGS"/>
    <property type="match status" value="1"/>
</dbReference>
<dbReference type="AlphaFoldDB" id="M1LU67"/>
<dbReference type="InterPro" id="IPR003607">
    <property type="entry name" value="HD/PDEase_dom"/>
</dbReference>
<evidence type="ECO:0000259" key="3">
    <source>
        <dbReference type="PROSITE" id="PS51831"/>
    </source>
</evidence>
<dbReference type="CDD" id="cd00077">
    <property type="entry name" value="HDc"/>
    <property type="match status" value="1"/>
</dbReference>